<dbReference type="Proteomes" id="UP000005045">
    <property type="component" value="Unassembled WGS sequence"/>
</dbReference>
<sequence length="182" mass="20352">MLHIVRYVKPHSRFVATYPPRLWPASRAQRTFRVLYGLFRDVLSSCKKSFRQKYTPEVPCALRCGCNTTIAVVGIRGAIFCLQTDSPMPVANTTQDYASDKCRQVEPYRIGSTDEPPAIGNLEYMFFTFFSQSSLHQSGALPCDVAKTQPTADHADLGSPVDVGAVCSRQRLQRRHSLSCCN</sequence>
<keyword evidence="2" id="KW-1185">Reference proteome</keyword>
<reference evidence="1 2" key="1">
    <citation type="submission" date="2008-03" db="EMBL/GenBank/DDBJ databases">
        <title>Sequencing of the draft genome and assembly of Burkholderia graminis C4D1M.</title>
        <authorList>
            <consortium name="US DOE Joint Genome Institute (JGI-PGF)"/>
            <person name="Copeland A."/>
            <person name="Lucas S."/>
            <person name="Lapidus A."/>
            <person name="Glavina del Rio T."/>
            <person name="Dalin E."/>
            <person name="Tice H."/>
            <person name="Bruce D."/>
            <person name="Goodwin L."/>
            <person name="Pitluck S."/>
            <person name="Larimer F."/>
            <person name="Land M.L."/>
            <person name="Hauser L."/>
            <person name="Tiedje J."/>
            <person name="Richardson P."/>
        </authorList>
    </citation>
    <scope>NUCLEOTIDE SEQUENCE [LARGE SCALE GENOMIC DNA]</scope>
    <source>
        <strain evidence="2">ATCC 700544 / DSM 17151 / LMG 18924 / NCIMB 13744 / C4D1M</strain>
    </source>
</reference>
<proteinExistence type="predicted"/>
<accession>B1G4Y3</accession>
<protein>
    <submittedName>
        <fullName evidence="1">Uncharacterized protein</fullName>
    </submittedName>
</protein>
<dbReference type="EMBL" id="ABLD01000015">
    <property type="protein sequence ID" value="EDT08752.1"/>
    <property type="molecule type" value="Genomic_DNA"/>
</dbReference>
<evidence type="ECO:0000313" key="1">
    <source>
        <dbReference type="EMBL" id="EDT08752.1"/>
    </source>
</evidence>
<evidence type="ECO:0000313" key="2">
    <source>
        <dbReference type="Proteomes" id="UP000005045"/>
    </source>
</evidence>
<organism evidence="1 2">
    <name type="scientific">Paraburkholderia graminis (strain ATCC 700544 / DSM 17151 / LMG 18924 / NCIMB 13744 / C4D1M)</name>
    <dbReference type="NCBI Taxonomy" id="396598"/>
    <lineage>
        <taxon>Bacteria</taxon>
        <taxon>Pseudomonadati</taxon>
        <taxon>Pseudomonadota</taxon>
        <taxon>Betaproteobacteria</taxon>
        <taxon>Burkholderiales</taxon>
        <taxon>Burkholderiaceae</taxon>
        <taxon>Paraburkholderia</taxon>
    </lineage>
</organism>
<comment type="caution">
    <text evidence="1">The sequence shown here is derived from an EMBL/GenBank/DDBJ whole genome shotgun (WGS) entry which is preliminary data.</text>
</comment>
<gene>
    <name evidence="1" type="ORF">BgramDRAFT_4406</name>
</gene>
<dbReference type="AlphaFoldDB" id="B1G4Y3"/>
<name>B1G4Y3_PARG4</name>